<geneLocation type="plasmid" evidence="1 2">
    <name>pPP10</name>
</geneLocation>
<keyword evidence="2" id="KW-1185">Reference proteome</keyword>
<evidence type="ECO:0000313" key="2">
    <source>
        <dbReference type="Proteomes" id="UP001354989"/>
    </source>
</evidence>
<organism evidence="1 2">
    <name type="scientific">Persicobacter psychrovividus</name>
    <dbReference type="NCBI Taxonomy" id="387638"/>
    <lineage>
        <taxon>Bacteria</taxon>
        <taxon>Pseudomonadati</taxon>
        <taxon>Bacteroidota</taxon>
        <taxon>Cytophagia</taxon>
        <taxon>Cytophagales</taxon>
        <taxon>Persicobacteraceae</taxon>
        <taxon>Persicobacter</taxon>
    </lineage>
</organism>
<accession>A0ABM7VN67</accession>
<protein>
    <submittedName>
        <fullName evidence="1">Uncharacterized protein</fullName>
    </submittedName>
</protein>
<dbReference type="Proteomes" id="UP001354989">
    <property type="component" value="Plasmid pPP10"/>
</dbReference>
<proteinExistence type="predicted"/>
<sequence>MNTSELIHHIAKDRIEGMKTIIDYKLTPFRILVNSPTTFWDLNNDMFVLNTHKLPVFGEQHISYTLKSSDNYFTVSPSEYELMDEYRYQVFTDYIDLNVSMEDTEVFRPFYLEFIKITPFR</sequence>
<evidence type="ECO:0000313" key="1">
    <source>
        <dbReference type="EMBL" id="BDD02468.1"/>
    </source>
</evidence>
<keyword evidence="1" id="KW-0614">Plasmid</keyword>
<dbReference type="EMBL" id="AP025302">
    <property type="protein sequence ID" value="BDD02468.1"/>
    <property type="molecule type" value="Genomic_DNA"/>
</dbReference>
<gene>
    <name evidence="1" type="ORF">PEPS_47480</name>
</gene>
<dbReference type="RefSeq" id="WP_338399633.1">
    <property type="nucleotide sequence ID" value="NZ_AP025302.1"/>
</dbReference>
<name>A0ABM7VN67_9BACT</name>
<reference evidence="1 2" key="1">
    <citation type="submission" date="2021-12" db="EMBL/GenBank/DDBJ databases">
        <title>Genome sequencing of bacteria with rrn-lacking chromosome and rrn-plasmid.</title>
        <authorList>
            <person name="Anda M."/>
            <person name="Iwasaki W."/>
        </authorList>
    </citation>
    <scope>NUCLEOTIDE SEQUENCE [LARGE SCALE GENOMIC DNA]</scope>
    <source>
        <strain evidence="1 2">NBRC 101262</strain>
        <plasmid evidence="1 2">pPP10</plasmid>
    </source>
</reference>